<proteinExistence type="inferred from homology"/>
<comment type="pathway">
    <text evidence="3 15">Cofactor biosynthesis; FMN biosynthesis; FMN from riboflavin (ATP route): step 1/1.</text>
</comment>
<dbReference type="PANTHER" id="PTHR22749">
    <property type="entry name" value="RIBOFLAVIN KINASE/FMN ADENYLYLTRANSFERASE"/>
    <property type="match status" value="1"/>
</dbReference>
<keyword evidence="11 15" id="KW-0067">ATP-binding</keyword>
<dbReference type="PANTHER" id="PTHR22749:SF6">
    <property type="entry name" value="RIBOFLAVIN KINASE"/>
    <property type="match status" value="1"/>
</dbReference>
<evidence type="ECO:0000256" key="5">
    <source>
        <dbReference type="ARBA" id="ARBA00022643"/>
    </source>
</evidence>
<dbReference type="GO" id="GO:0016301">
    <property type="term" value="F:kinase activity"/>
    <property type="evidence" value="ECO:0007669"/>
    <property type="project" value="UniProtKB-KW"/>
</dbReference>
<dbReference type="InterPro" id="IPR002606">
    <property type="entry name" value="Riboflavin_kinase_bac"/>
</dbReference>
<keyword evidence="7 15" id="KW-0548">Nucleotidyltransferase</keyword>
<evidence type="ECO:0000313" key="17">
    <source>
        <dbReference type="EMBL" id="MBZ7987851.1"/>
    </source>
</evidence>
<evidence type="ECO:0000256" key="8">
    <source>
        <dbReference type="ARBA" id="ARBA00022741"/>
    </source>
</evidence>
<evidence type="ECO:0000256" key="4">
    <source>
        <dbReference type="ARBA" id="ARBA00022630"/>
    </source>
</evidence>
<dbReference type="InterPro" id="IPR015865">
    <property type="entry name" value="Riboflavin_kinase_bac/euk"/>
</dbReference>
<evidence type="ECO:0000256" key="3">
    <source>
        <dbReference type="ARBA" id="ARBA00005201"/>
    </source>
</evidence>
<feature type="domain" description="Riboflavin kinase" evidence="16">
    <location>
        <begin position="165"/>
        <end position="287"/>
    </location>
</feature>
<keyword evidence="9 15" id="KW-0418">Kinase</keyword>
<dbReference type="SMART" id="SM00904">
    <property type="entry name" value="Flavokinase"/>
    <property type="match status" value="1"/>
</dbReference>
<dbReference type="InterPro" id="IPR023468">
    <property type="entry name" value="Riboflavin_kinase"/>
</dbReference>
<keyword evidence="5 15" id="KW-0288">FMN</keyword>
<evidence type="ECO:0000256" key="14">
    <source>
        <dbReference type="ARBA" id="ARBA00049494"/>
    </source>
</evidence>
<dbReference type="EMBL" id="JACGBB010000017">
    <property type="protein sequence ID" value="MBZ7987851.1"/>
    <property type="molecule type" value="Genomic_DNA"/>
</dbReference>
<protein>
    <recommendedName>
        <fullName evidence="15">Riboflavin biosynthesis protein</fullName>
    </recommendedName>
    <domain>
        <recommendedName>
            <fullName evidence="15">Riboflavin kinase</fullName>
            <ecNumber evidence="15">2.7.1.26</ecNumber>
        </recommendedName>
        <alternativeName>
            <fullName evidence="15">Flavokinase</fullName>
        </alternativeName>
    </domain>
    <domain>
        <recommendedName>
            <fullName evidence="15">FMN adenylyltransferase</fullName>
            <ecNumber evidence="15">2.7.7.2</ecNumber>
        </recommendedName>
        <alternativeName>
            <fullName evidence="15">FAD pyrophosphorylase</fullName>
        </alternativeName>
        <alternativeName>
            <fullName evidence="15">FAD synthase</fullName>
        </alternativeName>
    </domain>
</protein>
<sequence>MNIFSLLKNDFCLADEKELKEIKSLAIGCFDALHLAHFELINKLCSKGALLIIYKDNIKQLVPNFMKEKIAKKKVFFIKLNEVCNLDGKDFVQKLLASFSNLEYFVAGYDFCFGINASSNVYKLEEYSKLKCHIVNEFKIDNLSVHTTLIKELLQKAQLNLSKKLLGRNYTLYALKQIKGQGLGSKFLLATINFDYDEYFLPKDGVYLANLYITNTVYKSAVFLGKRSTDLKSALECHILDEIKTNDFSNCNIEFLYYLRENKSFNQLEKLKEQILLDVKTLNEIKEKF</sequence>
<keyword evidence="12" id="KW-0511">Multifunctional enzyme</keyword>
<keyword evidence="4 15" id="KW-0285">Flavoprotein</keyword>
<evidence type="ECO:0000256" key="7">
    <source>
        <dbReference type="ARBA" id="ARBA00022695"/>
    </source>
</evidence>
<comment type="catalytic activity">
    <reaction evidence="13 15">
        <text>riboflavin + ATP = FMN + ADP + H(+)</text>
        <dbReference type="Rhea" id="RHEA:14357"/>
        <dbReference type="ChEBI" id="CHEBI:15378"/>
        <dbReference type="ChEBI" id="CHEBI:30616"/>
        <dbReference type="ChEBI" id="CHEBI:57986"/>
        <dbReference type="ChEBI" id="CHEBI:58210"/>
        <dbReference type="ChEBI" id="CHEBI:456216"/>
        <dbReference type="EC" id="2.7.1.26"/>
    </reaction>
</comment>
<keyword evidence="10 15" id="KW-0274">FAD</keyword>
<comment type="similarity">
    <text evidence="15">Belongs to the ribF family.</text>
</comment>
<evidence type="ECO:0000256" key="6">
    <source>
        <dbReference type="ARBA" id="ARBA00022679"/>
    </source>
</evidence>
<evidence type="ECO:0000259" key="16">
    <source>
        <dbReference type="SMART" id="SM00904"/>
    </source>
</evidence>
<dbReference type="InterPro" id="IPR014729">
    <property type="entry name" value="Rossmann-like_a/b/a_fold"/>
</dbReference>
<dbReference type="InterPro" id="IPR023465">
    <property type="entry name" value="Riboflavin_kinase_dom_sf"/>
</dbReference>
<keyword evidence="8 15" id="KW-0547">Nucleotide-binding</keyword>
<evidence type="ECO:0000256" key="10">
    <source>
        <dbReference type="ARBA" id="ARBA00022827"/>
    </source>
</evidence>
<dbReference type="Pfam" id="PF06574">
    <property type="entry name" value="FAD_syn"/>
    <property type="match status" value="1"/>
</dbReference>
<evidence type="ECO:0000256" key="11">
    <source>
        <dbReference type="ARBA" id="ARBA00022840"/>
    </source>
</evidence>
<comment type="function">
    <text evidence="1">Catalyzes the phosphorylation of riboflavin to FMN followed by the adenylation of FMN to FAD.</text>
</comment>
<evidence type="ECO:0000256" key="13">
    <source>
        <dbReference type="ARBA" id="ARBA00047880"/>
    </source>
</evidence>
<dbReference type="PIRSF" id="PIRSF004491">
    <property type="entry name" value="FAD_Synth"/>
    <property type="match status" value="1"/>
</dbReference>
<organism evidence="17 18">
    <name type="scientific">Campylobacter canadensis</name>
    <dbReference type="NCBI Taxonomy" id="449520"/>
    <lineage>
        <taxon>Bacteria</taxon>
        <taxon>Pseudomonadati</taxon>
        <taxon>Campylobacterota</taxon>
        <taxon>Epsilonproteobacteria</taxon>
        <taxon>Campylobacterales</taxon>
        <taxon>Campylobacteraceae</taxon>
        <taxon>Campylobacter</taxon>
    </lineage>
</organism>
<comment type="pathway">
    <text evidence="2 15">Cofactor biosynthesis; FAD biosynthesis; FAD from FMN: step 1/1.</text>
</comment>
<evidence type="ECO:0000256" key="1">
    <source>
        <dbReference type="ARBA" id="ARBA00002121"/>
    </source>
</evidence>
<dbReference type="InterPro" id="IPR015864">
    <property type="entry name" value="FAD_synthase"/>
</dbReference>
<dbReference type="SUPFAM" id="SSF82114">
    <property type="entry name" value="Riboflavin kinase-like"/>
    <property type="match status" value="1"/>
</dbReference>
<evidence type="ECO:0000256" key="15">
    <source>
        <dbReference type="PIRNR" id="PIRNR004491"/>
    </source>
</evidence>
<dbReference type="SUPFAM" id="SSF52374">
    <property type="entry name" value="Nucleotidylyl transferase"/>
    <property type="match status" value="1"/>
</dbReference>
<keyword evidence="18" id="KW-1185">Reference proteome</keyword>
<keyword evidence="6 15" id="KW-0808">Transferase</keyword>
<evidence type="ECO:0000256" key="2">
    <source>
        <dbReference type="ARBA" id="ARBA00004726"/>
    </source>
</evidence>
<name>A0ABS7WST7_9BACT</name>
<evidence type="ECO:0000313" key="18">
    <source>
        <dbReference type="Proteomes" id="UP000786183"/>
    </source>
</evidence>
<dbReference type="Gene3D" id="2.40.30.30">
    <property type="entry name" value="Riboflavin kinase-like"/>
    <property type="match status" value="1"/>
</dbReference>
<dbReference type="RefSeq" id="WP_172231643.1">
    <property type="nucleotide sequence ID" value="NZ_CP035946.1"/>
</dbReference>
<accession>A0ABS7WST7</accession>
<evidence type="ECO:0000256" key="12">
    <source>
        <dbReference type="ARBA" id="ARBA00023268"/>
    </source>
</evidence>
<reference evidence="17 18" key="1">
    <citation type="submission" date="2020-07" db="EMBL/GenBank/DDBJ databases">
        <title>Transfer of Campylobacter canadensis to the novel genus Avispirillum gen. nov., that also includes two novel species recovered from migratory waterfowl: Avispirillum anseris sp. nov. and Avispirillum brantae sp. nov.</title>
        <authorList>
            <person name="Miller W.G."/>
            <person name="Chapman M.H."/>
            <person name="Yee E."/>
            <person name="Inglis G.D."/>
        </authorList>
    </citation>
    <scope>NUCLEOTIDE SEQUENCE [LARGE SCALE GENOMIC DNA]</scope>
    <source>
        <strain evidence="17 18">L283</strain>
    </source>
</reference>
<dbReference type="Proteomes" id="UP000786183">
    <property type="component" value="Unassembled WGS sequence"/>
</dbReference>
<comment type="caution">
    <text evidence="17">The sequence shown here is derived from an EMBL/GenBank/DDBJ whole genome shotgun (WGS) entry which is preliminary data.</text>
</comment>
<dbReference type="Pfam" id="PF01687">
    <property type="entry name" value="Flavokinase"/>
    <property type="match status" value="1"/>
</dbReference>
<dbReference type="Gene3D" id="3.40.50.620">
    <property type="entry name" value="HUPs"/>
    <property type="match status" value="1"/>
</dbReference>
<comment type="catalytic activity">
    <reaction evidence="14 15">
        <text>FMN + ATP + H(+) = FAD + diphosphate</text>
        <dbReference type="Rhea" id="RHEA:17237"/>
        <dbReference type="ChEBI" id="CHEBI:15378"/>
        <dbReference type="ChEBI" id="CHEBI:30616"/>
        <dbReference type="ChEBI" id="CHEBI:33019"/>
        <dbReference type="ChEBI" id="CHEBI:57692"/>
        <dbReference type="ChEBI" id="CHEBI:58210"/>
        <dbReference type="EC" id="2.7.7.2"/>
    </reaction>
</comment>
<gene>
    <name evidence="17" type="ORF">AVCANL283_07065</name>
</gene>
<evidence type="ECO:0000256" key="9">
    <source>
        <dbReference type="ARBA" id="ARBA00022777"/>
    </source>
</evidence>
<dbReference type="EC" id="2.7.1.26" evidence="15"/>
<dbReference type="EC" id="2.7.7.2" evidence="15"/>